<dbReference type="SUPFAM" id="SSF53335">
    <property type="entry name" value="S-adenosyl-L-methionine-dependent methyltransferases"/>
    <property type="match status" value="1"/>
</dbReference>
<evidence type="ECO:0000313" key="5">
    <source>
        <dbReference type="Proteomes" id="UP000812440"/>
    </source>
</evidence>
<dbReference type="Gene3D" id="3.40.50.150">
    <property type="entry name" value="Vaccinia Virus protein VP39"/>
    <property type="match status" value="2"/>
</dbReference>
<dbReference type="EMBL" id="JAACNH010000002">
    <property type="protein sequence ID" value="KAG8452824.1"/>
    <property type="molecule type" value="Genomic_DNA"/>
</dbReference>
<dbReference type="GO" id="GO:0106335">
    <property type="term" value="F:tRNA (5-carboxymethyluridine(34)-5-O)-methyltransferase activity"/>
    <property type="evidence" value="ECO:0007669"/>
    <property type="project" value="TreeGrafter"/>
</dbReference>
<accession>A0A8T2KAD1</accession>
<name>A0A8T2KAD1_9PIPI</name>
<sequence length="297" mass="34214">MVCDGLRLPYRTGCFDAVLSIGVIHHFSTKERRIRAIQEMTRILNVGGQIMIYVWAMEQKKRKFKKQDILVPWNLEPISHTIFSRKQCVTSNERISKNSGCFVMGKDLQHRAKSASFSNENAYENSPRLKLLSRSLDSGLDVNTANNKREQPQSFLSQIRDLLPVSVQNLEKNARKIKESLLFSLHNMSSKNSLITEHATSTEVIKDYSKVALPDMVSSCTEQSENNGHPQTEIDRNHQCCVSSSAQGECFRYYHIFKNGELNELIEEFIPELHIVQTYFDHANWCIVAEKIQFWKI</sequence>
<dbReference type="PANTHER" id="PTHR13069:SF35">
    <property type="entry name" value="TRNA METHYLTRANSFERASE 9-LIKE PROTEIN-RELATED"/>
    <property type="match status" value="1"/>
</dbReference>
<keyword evidence="5" id="KW-1185">Reference proteome</keyword>
<dbReference type="InterPro" id="IPR051422">
    <property type="entry name" value="AlkB_tRNA_MeTrf/Diox"/>
</dbReference>
<dbReference type="GO" id="GO:0005737">
    <property type="term" value="C:cytoplasm"/>
    <property type="evidence" value="ECO:0007669"/>
    <property type="project" value="TreeGrafter"/>
</dbReference>
<dbReference type="InterPro" id="IPR029063">
    <property type="entry name" value="SAM-dependent_MTases_sf"/>
</dbReference>
<evidence type="ECO:0000256" key="2">
    <source>
        <dbReference type="ARBA" id="ARBA00022679"/>
    </source>
</evidence>
<reference evidence="4" key="1">
    <citation type="thesis" date="2020" institute="ProQuest LLC" country="789 East Eisenhower Parkway, Ann Arbor, MI, USA">
        <title>Comparative Genomics and Chromosome Evolution.</title>
        <authorList>
            <person name="Mudd A.B."/>
        </authorList>
    </citation>
    <scope>NUCLEOTIDE SEQUENCE</scope>
    <source>
        <strain evidence="4">Female2</strain>
        <tissue evidence="4">Blood</tissue>
    </source>
</reference>
<dbReference type="GO" id="GO:0002098">
    <property type="term" value="P:tRNA wobble uridine modification"/>
    <property type="evidence" value="ECO:0007669"/>
    <property type="project" value="TreeGrafter"/>
</dbReference>
<dbReference type="GO" id="GO:0005634">
    <property type="term" value="C:nucleus"/>
    <property type="evidence" value="ECO:0007669"/>
    <property type="project" value="TreeGrafter"/>
</dbReference>
<proteinExistence type="predicted"/>
<organism evidence="4 5">
    <name type="scientific">Hymenochirus boettgeri</name>
    <name type="common">Congo dwarf clawed frog</name>
    <dbReference type="NCBI Taxonomy" id="247094"/>
    <lineage>
        <taxon>Eukaryota</taxon>
        <taxon>Metazoa</taxon>
        <taxon>Chordata</taxon>
        <taxon>Craniata</taxon>
        <taxon>Vertebrata</taxon>
        <taxon>Euteleostomi</taxon>
        <taxon>Amphibia</taxon>
        <taxon>Batrachia</taxon>
        <taxon>Anura</taxon>
        <taxon>Pipoidea</taxon>
        <taxon>Pipidae</taxon>
        <taxon>Pipinae</taxon>
        <taxon>Hymenochirus</taxon>
    </lineage>
</organism>
<dbReference type="Proteomes" id="UP000812440">
    <property type="component" value="Chromosome 2"/>
</dbReference>
<dbReference type="AlphaFoldDB" id="A0A8T2KAD1"/>
<comment type="caution">
    <text evidence="4">The sequence shown here is derived from an EMBL/GenBank/DDBJ whole genome shotgun (WGS) entry which is preliminary data.</text>
</comment>
<dbReference type="GO" id="GO:0008757">
    <property type="term" value="F:S-adenosylmethionine-dependent methyltransferase activity"/>
    <property type="evidence" value="ECO:0007669"/>
    <property type="project" value="InterPro"/>
</dbReference>
<dbReference type="InterPro" id="IPR013216">
    <property type="entry name" value="Methyltransf_11"/>
</dbReference>
<keyword evidence="1" id="KW-0489">Methyltransferase</keyword>
<dbReference type="GO" id="GO:0000049">
    <property type="term" value="F:tRNA binding"/>
    <property type="evidence" value="ECO:0007669"/>
    <property type="project" value="TreeGrafter"/>
</dbReference>
<dbReference type="GO" id="GO:0030488">
    <property type="term" value="P:tRNA methylation"/>
    <property type="evidence" value="ECO:0007669"/>
    <property type="project" value="TreeGrafter"/>
</dbReference>
<dbReference type="Pfam" id="PF08241">
    <property type="entry name" value="Methyltransf_11"/>
    <property type="match status" value="1"/>
</dbReference>
<dbReference type="OrthoDB" id="271595at2759"/>
<evidence type="ECO:0000313" key="4">
    <source>
        <dbReference type="EMBL" id="KAG8452824.1"/>
    </source>
</evidence>
<evidence type="ECO:0000256" key="1">
    <source>
        <dbReference type="ARBA" id="ARBA00022603"/>
    </source>
</evidence>
<evidence type="ECO:0000259" key="3">
    <source>
        <dbReference type="Pfam" id="PF08241"/>
    </source>
</evidence>
<keyword evidence="2" id="KW-0808">Transferase</keyword>
<dbReference type="PANTHER" id="PTHR13069">
    <property type="entry name" value="ALKYLATED DNA REPAIR PROTEIN ALKB HOMOLOG 8"/>
    <property type="match status" value="1"/>
</dbReference>
<protein>
    <recommendedName>
        <fullName evidence="3">Methyltransferase type 11 domain-containing protein</fullName>
    </recommendedName>
</protein>
<feature type="domain" description="Methyltransferase type 11" evidence="3">
    <location>
        <begin position="2"/>
        <end position="52"/>
    </location>
</feature>
<gene>
    <name evidence="4" type="ORF">GDO86_004566</name>
</gene>